<feature type="transmembrane region" description="Helical" evidence="9">
    <location>
        <begin position="6"/>
        <end position="24"/>
    </location>
</feature>
<dbReference type="InterPro" id="IPR036396">
    <property type="entry name" value="Cyt_P450_sf"/>
</dbReference>
<evidence type="ECO:0000256" key="7">
    <source>
        <dbReference type="PIRSR" id="PIRSR602401-1"/>
    </source>
</evidence>
<dbReference type="PRINTS" id="PR00463">
    <property type="entry name" value="EP450I"/>
</dbReference>
<dbReference type="SMR" id="A0A1U8ENV3"/>
<dbReference type="PANTHER" id="PTHR47950">
    <property type="entry name" value="CYTOCHROME P450, FAMILY 76, SUBFAMILY C, POLYPEPTIDE 5-RELATED"/>
    <property type="match status" value="1"/>
</dbReference>
<dbReference type="KEGG" id="cann:107848639"/>
<dbReference type="InterPro" id="IPR002401">
    <property type="entry name" value="Cyt_P450_E_grp-I"/>
</dbReference>
<dbReference type="PANTHER" id="PTHR47950:SF14">
    <property type="entry name" value="CYTOCHROME P450 76A2-LIKE ISOFORM X1"/>
    <property type="match status" value="1"/>
</dbReference>
<keyword evidence="4 8" id="KW-0560">Oxidoreductase</keyword>
<dbReference type="CDD" id="cd11073">
    <property type="entry name" value="CYP76-like"/>
    <property type="match status" value="1"/>
</dbReference>
<keyword evidence="3 7" id="KW-0479">Metal-binding</keyword>
<keyword evidence="11" id="KW-1185">Reference proteome</keyword>
<dbReference type="GO" id="GO:0016705">
    <property type="term" value="F:oxidoreductase activity, acting on paired donors, with incorporation or reduction of molecular oxygen"/>
    <property type="evidence" value="ECO:0007669"/>
    <property type="project" value="InterPro"/>
</dbReference>
<dbReference type="EMBL" id="AYRZ02000010">
    <property type="protein sequence ID" value="PHT70720.1"/>
    <property type="molecule type" value="Genomic_DNA"/>
</dbReference>
<dbReference type="OMA" id="ALHWIVL"/>
<evidence type="ECO:0000256" key="6">
    <source>
        <dbReference type="ARBA" id="ARBA00023033"/>
    </source>
</evidence>
<dbReference type="Pfam" id="PF00067">
    <property type="entry name" value="p450"/>
    <property type="match status" value="1"/>
</dbReference>
<keyword evidence="9" id="KW-1133">Transmembrane helix</keyword>
<dbReference type="GO" id="GO:0020037">
    <property type="term" value="F:heme binding"/>
    <property type="evidence" value="ECO:0007669"/>
    <property type="project" value="InterPro"/>
</dbReference>
<dbReference type="SUPFAM" id="SSF48264">
    <property type="entry name" value="Cytochrome P450"/>
    <property type="match status" value="1"/>
</dbReference>
<protein>
    <submittedName>
        <fullName evidence="10">Cytochrome 76A2</fullName>
    </submittedName>
</protein>
<dbReference type="PROSITE" id="PS00086">
    <property type="entry name" value="CYTOCHROME_P450"/>
    <property type="match status" value="1"/>
</dbReference>
<evidence type="ECO:0000256" key="1">
    <source>
        <dbReference type="ARBA" id="ARBA00010617"/>
    </source>
</evidence>
<organism evidence="10 11">
    <name type="scientific">Capsicum annuum</name>
    <name type="common">Capsicum pepper</name>
    <dbReference type="NCBI Taxonomy" id="4072"/>
    <lineage>
        <taxon>Eukaryota</taxon>
        <taxon>Viridiplantae</taxon>
        <taxon>Streptophyta</taxon>
        <taxon>Embryophyta</taxon>
        <taxon>Tracheophyta</taxon>
        <taxon>Spermatophyta</taxon>
        <taxon>Magnoliopsida</taxon>
        <taxon>eudicotyledons</taxon>
        <taxon>Gunneridae</taxon>
        <taxon>Pentapetalae</taxon>
        <taxon>asterids</taxon>
        <taxon>lamiids</taxon>
        <taxon>Solanales</taxon>
        <taxon>Solanaceae</taxon>
        <taxon>Solanoideae</taxon>
        <taxon>Capsiceae</taxon>
        <taxon>Capsicum</taxon>
    </lineage>
</organism>
<dbReference type="OrthoDB" id="1055148at2759"/>
<name>A0A1U8ENV3_CAPAN</name>
<dbReference type="STRING" id="4072.A0A1U8ENV3"/>
<keyword evidence="5 7" id="KW-0408">Iron</keyword>
<comment type="similarity">
    <text evidence="1 8">Belongs to the cytochrome P450 family.</text>
</comment>
<comment type="caution">
    <text evidence="10">The sequence shown here is derived from an EMBL/GenBank/DDBJ whole genome shotgun (WGS) entry which is preliminary data.</text>
</comment>
<proteinExistence type="inferred from homology"/>
<keyword evidence="6 8" id="KW-0503">Monooxygenase</keyword>
<reference evidence="10 11" key="1">
    <citation type="journal article" date="2014" name="Nat. Genet.">
        <title>Genome sequence of the hot pepper provides insights into the evolution of pungency in Capsicum species.</title>
        <authorList>
            <person name="Kim S."/>
            <person name="Park M."/>
            <person name="Yeom S.I."/>
            <person name="Kim Y.M."/>
            <person name="Lee J.M."/>
            <person name="Lee H.A."/>
            <person name="Seo E."/>
            <person name="Choi J."/>
            <person name="Cheong K."/>
            <person name="Kim K.T."/>
            <person name="Jung K."/>
            <person name="Lee G.W."/>
            <person name="Oh S.K."/>
            <person name="Bae C."/>
            <person name="Kim S.B."/>
            <person name="Lee H.Y."/>
            <person name="Kim S.Y."/>
            <person name="Kim M.S."/>
            <person name="Kang B.C."/>
            <person name="Jo Y.D."/>
            <person name="Yang H.B."/>
            <person name="Jeong H.J."/>
            <person name="Kang W.H."/>
            <person name="Kwon J.K."/>
            <person name="Shin C."/>
            <person name="Lim J.Y."/>
            <person name="Park J.H."/>
            <person name="Huh J.H."/>
            <person name="Kim J.S."/>
            <person name="Kim B.D."/>
            <person name="Cohen O."/>
            <person name="Paran I."/>
            <person name="Suh M.C."/>
            <person name="Lee S.B."/>
            <person name="Kim Y.K."/>
            <person name="Shin Y."/>
            <person name="Noh S.J."/>
            <person name="Park J."/>
            <person name="Seo Y.S."/>
            <person name="Kwon S.Y."/>
            <person name="Kim H.A."/>
            <person name="Park J.M."/>
            <person name="Kim H.J."/>
            <person name="Choi S.B."/>
            <person name="Bosland P.W."/>
            <person name="Reeves G."/>
            <person name="Jo S.H."/>
            <person name="Lee B.W."/>
            <person name="Cho H.T."/>
            <person name="Choi H.S."/>
            <person name="Lee M.S."/>
            <person name="Yu Y."/>
            <person name="Do Choi Y."/>
            <person name="Park B.S."/>
            <person name="van Deynze A."/>
            <person name="Ashrafi H."/>
            <person name="Hill T."/>
            <person name="Kim W.T."/>
            <person name="Pai H.S."/>
            <person name="Ahn H.K."/>
            <person name="Yeam I."/>
            <person name="Giovannoni J.J."/>
            <person name="Rose J.K."/>
            <person name="Sorensen I."/>
            <person name="Lee S.J."/>
            <person name="Kim R.W."/>
            <person name="Choi I.Y."/>
            <person name="Choi B.S."/>
            <person name="Lim J.S."/>
            <person name="Lee Y.H."/>
            <person name="Choi D."/>
        </authorList>
    </citation>
    <scope>NUCLEOTIDE SEQUENCE [LARGE SCALE GENOMIC DNA]</scope>
    <source>
        <strain evidence="11">cv. CM334</strain>
    </source>
</reference>
<keyword evidence="2 7" id="KW-0349">Heme</keyword>
<dbReference type="Gramene" id="PHT70720">
    <property type="protein sequence ID" value="PHT70720"/>
    <property type="gene ID" value="T459_25824"/>
</dbReference>
<keyword evidence="9" id="KW-0812">Transmembrane</keyword>
<dbReference type="Proteomes" id="UP000222542">
    <property type="component" value="Unassembled WGS sequence"/>
</dbReference>
<evidence type="ECO:0000256" key="9">
    <source>
        <dbReference type="SAM" id="Phobius"/>
    </source>
</evidence>
<dbReference type="GO" id="GO:0016491">
    <property type="term" value="F:oxidoreductase activity"/>
    <property type="evidence" value="ECO:0000318"/>
    <property type="project" value="GO_Central"/>
</dbReference>
<gene>
    <name evidence="10" type="ORF">T459_25824</name>
</gene>
<reference evidence="10 11" key="2">
    <citation type="journal article" date="2017" name="Genome Biol.">
        <title>New reference genome sequences of hot pepper reveal the massive evolution of plant disease-resistance genes by retroduplication.</title>
        <authorList>
            <person name="Kim S."/>
            <person name="Park J."/>
            <person name="Yeom S.I."/>
            <person name="Kim Y.M."/>
            <person name="Seo E."/>
            <person name="Kim K.T."/>
            <person name="Kim M.S."/>
            <person name="Lee J.M."/>
            <person name="Cheong K."/>
            <person name="Shin H.S."/>
            <person name="Kim S.B."/>
            <person name="Han K."/>
            <person name="Lee J."/>
            <person name="Park M."/>
            <person name="Lee H.A."/>
            <person name="Lee H.Y."/>
            <person name="Lee Y."/>
            <person name="Oh S."/>
            <person name="Lee J.H."/>
            <person name="Choi E."/>
            <person name="Choi E."/>
            <person name="Lee S.E."/>
            <person name="Jeon J."/>
            <person name="Kim H."/>
            <person name="Choi G."/>
            <person name="Song H."/>
            <person name="Lee J."/>
            <person name="Lee S.C."/>
            <person name="Kwon J.K."/>
            <person name="Lee H.Y."/>
            <person name="Koo N."/>
            <person name="Hong Y."/>
            <person name="Kim R.W."/>
            <person name="Kang W.H."/>
            <person name="Huh J.H."/>
            <person name="Kang B.C."/>
            <person name="Yang T.J."/>
            <person name="Lee Y.H."/>
            <person name="Bennetzen J.L."/>
            <person name="Choi D."/>
        </authorList>
    </citation>
    <scope>NUCLEOTIDE SEQUENCE [LARGE SCALE GENOMIC DNA]</scope>
    <source>
        <strain evidence="11">cv. CM334</strain>
    </source>
</reference>
<comment type="cofactor">
    <cofactor evidence="7">
        <name>heme</name>
        <dbReference type="ChEBI" id="CHEBI:30413"/>
    </cofactor>
</comment>
<sequence>MEWSWGFVFWSFTAMLLSFLFLQFNRQRSSNNLYQKLPPGPRGWPVFGSMFELGNEPHKTLMCLKQKYGPVVWLKLGSINTMAILSAEAAAELFKNHDVAFAERSVTEVMKSHGYNKGSLALAPYGTYWRIMKRIMTVQMLVNKRINGTVEIRRKCIDDLIEWIENREMNSSDGIHVAKFVFLASFNMLGKLLLSRELVDPKSDKGSEFFTAMMGLMECSGKQNVVDVFPWLRWLDPQGLRRKMDRGLGKTIEIVSGFLKERFEESERTGEKKKDFLEVLLEYEGKGKDEPEKISDQELILIILEIFFAGSETTSSSIEWAVTELLCNPEAMYKVKSELSDVVGDTKKFNEANIDSLKYLQAVIKETLRLHPPIPFLVPRKAIQETEFMGYHIPKDTQIFVNAWAIGRDPKCWKDPLDFKPERFLESNIEYRGQNFEFIPFGAGRRICAGIPLAHRVLHLVLGSLLHEFDWEIDISVLDEALDTQDRMGVTVRKLKPLKAIPKKKNKTR</sequence>
<dbReference type="FunFam" id="1.10.630.10:FF:000007">
    <property type="entry name" value="Cytochrome P450 76C4"/>
    <property type="match status" value="1"/>
</dbReference>
<dbReference type="Gene3D" id="1.10.630.10">
    <property type="entry name" value="Cytochrome P450"/>
    <property type="match status" value="1"/>
</dbReference>
<evidence type="ECO:0000256" key="8">
    <source>
        <dbReference type="RuleBase" id="RU000461"/>
    </source>
</evidence>
<dbReference type="PRINTS" id="PR00385">
    <property type="entry name" value="P450"/>
</dbReference>
<dbReference type="InterPro" id="IPR017972">
    <property type="entry name" value="Cyt_P450_CS"/>
</dbReference>
<dbReference type="GO" id="GO:0005506">
    <property type="term" value="F:iron ion binding"/>
    <property type="evidence" value="ECO:0007669"/>
    <property type="project" value="InterPro"/>
</dbReference>
<evidence type="ECO:0000256" key="5">
    <source>
        <dbReference type="ARBA" id="ARBA00023004"/>
    </source>
</evidence>
<evidence type="ECO:0000256" key="3">
    <source>
        <dbReference type="ARBA" id="ARBA00022723"/>
    </source>
</evidence>
<feature type="binding site" description="axial binding residue" evidence="7">
    <location>
        <position position="448"/>
    </location>
    <ligand>
        <name>heme</name>
        <dbReference type="ChEBI" id="CHEBI:30413"/>
    </ligand>
    <ligandPart>
        <name>Fe</name>
        <dbReference type="ChEBI" id="CHEBI:18248"/>
    </ligandPart>
</feature>
<keyword evidence="9" id="KW-0472">Membrane</keyword>
<evidence type="ECO:0000256" key="2">
    <source>
        <dbReference type="ARBA" id="ARBA00022617"/>
    </source>
</evidence>
<evidence type="ECO:0000313" key="10">
    <source>
        <dbReference type="EMBL" id="PHT70720.1"/>
    </source>
</evidence>
<dbReference type="AlphaFoldDB" id="A0A1U8ENV3"/>
<evidence type="ECO:0000256" key="4">
    <source>
        <dbReference type="ARBA" id="ARBA00023002"/>
    </source>
</evidence>
<evidence type="ECO:0000313" key="11">
    <source>
        <dbReference type="Proteomes" id="UP000222542"/>
    </source>
</evidence>
<dbReference type="GO" id="GO:0004497">
    <property type="term" value="F:monooxygenase activity"/>
    <property type="evidence" value="ECO:0007669"/>
    <property type="project" value="UniProtKB-KW"/>
</dbReference>
<accession>A0A1U8ENV3</accession>
<dbReference type="InterPro" id="IPR001128">
    <property type="entry name" value="Cyt_P450"/>
</dbReference>